<dbReference type="Proteomes" id="UP001331761">
    <property type="component" value="Unassembled WGS sequence"/>
</dbReference>
<reference evidence="2 3" key="1">
    <citation type="submission" date="2019-10" db="EMBL/GenBank/DDBJ databases">
        <title>Assembly and Annotation for the nematode Trichostrongylus colubriformis.</title>
        <authorList>
            <person name="Martin J."/>
        </authorList>
    </citation>
    <scope>NUCLEOTIDE SEQUENCE [LARGE SCALE GENOMIC DNA]</scope>
    <source>
        <strain evidence="2">G859</strain>
        <tissue evidence="2">Whole worm</tissue>
    </source>
</reference>
<keyword evidence="3" id="KW-1185">Reference proteome</keyword>
<evidence type="ECO:0000259" key="1">
    <source>
        <dbReference type="Pfam" id="PF22788"/>
    </source>
</evidence>
<evidence type="ECO:0000313" key="3">
    <source>
        <dbReference type="Proteomes" id="UP001331761"/>
    </source>
</evidence>
<dbReference type="AlphaFoldDB" id="A0AAN8IL01"/>
<feature type="domain" description="COP9 signalosome complex subunit 3 N-terminal helical repeats" evidence="1">
    <location>
        <begin position="32"/>
        <end position="84"/>
    </location>
</feature>
<protein>
    <recommendedName>
        <fullName evidence="1">COP9 signalosome complex subunit 3 N-terminal helical repeats domain-containing protein</fullName>
    </recommendedName>
</protein>
<evidence type="ECO:0000313" key="2">
    <source>
        <dbReference type="EMBL" id="KAK5977401.1"/>
    </source>
</evidence>
<accession>A0AAN8IL01</accession>
<sequence>VRLQNPVSSSDSTTENVSHVRKQRALSTPVPVYFESKYMLLYLYYGAILLMRRNELRRAISLLESAILIPGSATTVAQLDALKK</sequence>
<name>A0AAN8IL01_TRICO</name>
<gene>
    <name evidence="2" type="ORF">GCK32_007900</name>
</gene>
<dbReference type="EMBL" id="WIXE01010647">
    <property type="protein sequence ID" value="KAK5977401.1"/>
    <property type="molecule type" value="Genomic_DNA"/>
</dbReference>
<organism evidence="2 3">
    <name type="scientific">Trichostrongylus colubriformis</name>
    <name type="common">Black scour worm</name>
    <dbReference type="NCBI Taxonomy" id="6319"/>
    <lineage>
        <taxon>Eukaryota</taxon>
        <taxon>Metazoa</taxon>
        <taxon>Ecdysozoa</taxon>
        <taxon>Nematoda</taxon>
        <taxon>Chromadorea</taxon>
        <taxon>Rhabditida</taxon>
        <taxon>Rhabditina</taxon>
        <taxon>Rhabditomorpha</taxon>
        <taxon>Strongyloidea</taxon>
        <taxon>Trichostrongylidae</taxon>
        <taxon>Trichostrongylus</taxon>
    </lineage>
</organism>
<feature type="non-terminal residue" evidence="2">
    <location>
        <position position="1"/>
    </location>
</feature>
<proteinExistence type="predicted"/>
<dbReference type="InterPro" id="IPR055089">
    <property type="entry name" value="COP9_N"/>
</dbReference>
<dbReference type="Pfam" id="PF22788">
    <property type="entry name" value="COP9_hel_rpt"/>
    <property type="match status" value="1"/>
</dbReference>
<comment type="caution">
    <text evidence="2">The sequence shown here is derived from an EMBL/GenBank/DDBJ whole genome shotgun (WGS) entry which is preliminary data.</text>
</comment>